<sequence>MASEAIPEVPPQISDHLRIEVGQLERLLETLQEANPWERCSIYRVPPHLLRRNENVYKPTLVSIGPYNHGRPELTPMDEHKLRSLRQFLNRSKRTLSDLKTSLRPNVGQMLDSYEELEEAEWSAEEKFLELMILDGCFVLEILRLFEIHCIWGHSPPFGYNDYSPRDPIFGGRGKSIILTLVEDFLLLENQLPFLVLERLLAVEDLTREDPVMYMENFLNYVVENDRSEERKGYEPPHLLDLLRMRLVGTPRKGSLVGSGIEIKSATAYRKAGLRFSTEKFPSKFLSDVKLEKSGRGRVLKLPVSPLLSVNEAPWFNAWAYEVLHTGLSQDLSAYVLLMDGLLQTREDLRLLCPGCDDQRVLNLVRSLKKNIDFAVFHEFFDVALNLNEFHRKSTKRWKKRAREWSFNLKESHFKNPWTVLSLVGALLLIGLSIWQAVYGSLSFYKPH</sequence>
<keyword evidence="1" id="KW-0812">Transmembrane</keyword>
<feature type="transmembrane region" description="Helical" evidence="1">
    <location>
        <begin position="418"/>
        <end position="439"/>
    </location>
</feature>
<dbReference type="Pfam" id="PF03140">
    <property type="entry name" value="DUF247"/>
    <property type="match status" value="1"/>
</dbReference>
<organism evidence="2 3">
    <name type="scientific">Aristolochia fimbriata</name>
    <name type="common">White veined hardy Dutchman's pipe vine</name>
    <dbReference type="NCBI Taxonomy" id="158543"/>
    <lineage>
        <taxon>Eukaryota</taxon>
        <taxon>Viridiplantae</taxon>
        <taxon>Streptophyta</taxon>
        <taxon>Embryophyta</taxon>
        <taxon>Tracheophyta</taxon>
        <taxon>Spermatophyta</taxon>
        <taxon>Magnoliopsida</taxon>
        <taxon>Magnoliidae</taxon>
        <taxon>Piperales</taxon>
        <taxon>Aristolochiaceae</taxon>
        <taxon>Aristolochia</taxon>
    </lineage>
</organism>
<dbReference type="PANTHER" id="PTHR31170:SF18">
    <property type="entry name" value="(WILD MALAYSIAN BANANA) HYPOTHETICAL PROTEIN"/>
    <property type="match status" value="1"/>
</dbReference>
<comment type="caution">
    <text evidence="2">The sequence shown here is derived from an EMBL/GenBank/DDBJ whole genome shotgun (WGS) entry which is preliminary data.</text>
</comment>
<dbReference type="InterPro" id="IPR004158">
    <property type="entry name" value="DUF247_pln"/>
</dbReference>
<name>A0AAV7E3G5_ARIFI</name>
<keyword evidence="3" id="KW-1185">Reference proteome</keyword>
<evidence type="ECO:0000256" key="1">
    <source>
        <dbReference type="SAM" id="Phobius"/>
    </source>
</evidence>
<dbReference type="EMBL" id="JAINDJ010000006">
    <property type="protein sequence ID" value="KAG9443460.1"/>
    <property type="molecule type" value="Genomic_DNA"/>
</dbReference>
<dbReference type="Proteomes" id="UP000825729">
    <property type="component" value="Unassembled WGS sequence"/>
</dbReference>
<evidence type="ECO:0000313" key="3">
    <source>
        <dbReference type="Proteomes" id="UP000825729"/>
    </source>
</evidence>
<reference evidence="2 3" key="1">
    <citation type="submission" date="2021-07" db="EMBL/GenBank/DDBJ databases">
        <title>The Aristolochia fimbriata genome: insights into angiosperm evolution, floral development and chemical biosynthesis.</title>
        <authorList>
            <person name="Jiao Y."/>
        </authorList>
    </citation>
    <scope>NUCLEOTIDE SEQUENCE [LARGE SCALE GENOMIC DNA]</scope>
    <source>
        <strain evidence="2">IBCAS-2021</strain>
        <tissue evidence="2">Leaf</tissue>
    </source>
</reference>
<keyword evidence="1" id="KW-1133">Transmembrane helix</keyword>
<evidence type="ECO:0000313" key="2">
    <source>
        <dbReference type="EMBL" id="KAG9443460.1"/>
    </source>
</evidence>
<gene>
    <name evidence="2" type="ORF">H6P81_014800</name>
</gene>
<keyword evidence="1" id="KW-0472">Membrane</keyword>
<dbReference type="AlphaFoldDB" id="A0AAV7E3G5"/>
<protein>
    <submittedName>
        <fullName evidence="2">Uncharacterized protein</fullName>
    </submittedName>
</protein>
<proteinExistence type="predicted"/>
<accession>A0AAV7E3G5</accession>
<dbReference type="PANTHER" id="PTHR31170">
    <property type="entry name" value="BNAC04G53230D PROTEIN"/>
    <property type="match status" value="1"/>
</dbReference>